<feature type="compositionally biased region" description="Basic and acidic residues" evidence="1">
    <location>
        <begin position="336"/>
        <end position="347"/>
    </location>
</feature>
<dbReference type="EMBL" id="CAJHIA010000026">
    <property type="protein sequence ID" value="CAD6447529.1"/>
    <property type="molecule type" value="Genomic_DNA"/>
</dbReference>
<feature type="region of interest" description="Disordered" evidence="1">
    <location>
        <begin position="379"/>
        <end position="404"/>
    </location>
</feature>
<evidence type="ECO:0000313" key="3">
    <source>
        <dbReference type="Proteomes" id="UP000624404"/>
    </source>
</evidence>
<dbReference type="Gene3D" id="3.40.50.1820">
    <property type="entry name" value="alpha/beta hydrolase"/>
    <property type="match status" value="1"/>
</dbReference>
<organism evidence="2 3">
    <name type="scientific">Sclerotinia trifoliorum</name>
    <dbReference type="NCBI Taxonomy" id="28548"/>
    <lineage>
        <taxon>Eukaryota</taxon>
        <taxon>Fungi</taxon>
        <taxon>Dikarya</taxon>
        <taxon>Ascomycota</taxon>
        <taxon>Pezizomycotina</taxon>
        <taxon>Leotiomycetes</taxon>
        <taxon>Helotiales</taxon>
        <taxon>Sclerotiniaceae</taxon>
        <taxon>Sclerotinia</taxon>
    </lineage>
</organism>
<evidence type="ECO:0000256" key="1">
    <source>
        <dbReference type="SAM" id="MobiDB-lite"/>
    </source>
</evidence>
<feature type="compositionally biased region" description="Polar residues" evidence="1">
    <location>
        <begin position="300"/>
        <end position="326"/>
    </location>
</feature>
<gene>
    <name evidence="2" type="ORF">SCLTRI_LOCUS7321</name>
</gene>
<dbReference type="AlphaFoldDB" id="A0A8H2VYF3"/>
<dbReference type="InterPro" id="IPR029058">
    <property type="entry name" value="AB_hydrolase_fold"/>
</dbReference>
<proteinExistence type="predicted"/>
<sequence>MRCLYGYGRSVGILPTLTRATTKKWPVQRTRHLATAIPLQVERYDITCGISGEITVEVHNASLLHDSPTTPLVVYLPPYPSSPPLRPPSWLLNSYPVFNIPYRWSHKPSISFRNQKSHPFPIPLHDTLHAYSWLLNRYLPHLLLGGRTLDSTFLSDQPPAIQRPLLIYGSYLGGTLATSLALTESRNSPLPPAKIDSLIVHNGIFDWTPISTTPDPSIFPSEFSDFSSSNPSYDHPSTLELYTHSPWTIKTLHALKTRLFPSPSQTFDPFASPILFFRTPGIQVPQRWPIPPPISYSPPNKHTSPKPGTNTQPFSKTQNPRYKNPTSYPPSEDEEESRHESLDESRKSKLIFPPLDSSIKIPRSLFTYSSLTTPVSTTQTQTQIQTRTKKEKTKEKEKEKKETNQNIFKQQAQELSELMRRSPWMFEMFGSGKKIKDVEIKEGGWEGEKEREMLVRDWIEEGGL</sequence>
<feature type="region of interest" description="Disordered" evidence="1">
    <location>
        <begin position="287"/>
        <end position="349"/>
    </location>
</feature>
<comment type="caution">
    <text evidence="2">The sequence shown here is derived from an EMBL/GenBank/DDBJ whole genome shotgun (WGS) entry which is preliminary data.</text>
</comment>
<name>A0A8H2VYF3_9HELO</name>
<accession>A0A8H2VYF3</accession>
<evidence type="ECO:0000313" key="2">
    <source>
        <dbReference type="EMBL" id="CAD6447529.1"/>
    </source>
</evidence>
<dbReference type="OrthoDB" id="5396420at2759"/>
<keyword evidence="3" id="KW-1185">Reference proteome</keyword>
<feature type="compositionally biased region" description="Basic and acidic residues" evidence="1">
    <location>
        <begin position="392"/>
        <end position="403"/>
    </location>
</feature>
<dbReference type="Proteomes" id="UP000624404">
    <property type="component" value="Unassembled WGS sequence"/>
</dbReference>
<reference evidence="2" key="1">
    <citation type="submission" date="2020-10" db="EMBL/GenBank/DDBJ databases">
        <authorList>
            <person name="Kusch S."/>
        </authorList>
    </citation>
    <scope>NUCLEOTIDE SEQUENCE</scope>
    <source>
        <strain evidence="2">SwB9</strain>
    </source>
</reference>
<dbReference type="SUPFAM" id="SSF53474">
    <property type="entry name" value="alpha/beta-Hydrolases"/>
    <property type="match status" value="1"/>
</dbReference>
<protein>
    <submittedName>
        <fullName evidence="2">C06d6995-d411-4e3f-b632-36f3bb893c6d</fullName>
    </submittedName>
</protein>